<dbReference type="GO" id="GO:0017183">
    <property type="term" value="P:protein histidyl modification to diphthamide"/>
    <property type="evidence" value="ECO:0007669"/>
    <property type="project" value="UniProtKB-UniRule"/>
</dbReference>
<dbReference type="Gene3D" id="3.40.50.11850">
    <property type="entry name" value="Diphthamide synthesis DPH1/DPH2 domain 2"/>
    <property type="match status" value="1"/>
</dbReference>
<dbReference type="InterPro" id="IPR042263">
    <property type="entry name" value="DPH1/DPH2_1"/>
</dbReference>
<dbReference type="InterPro" id="IPR035435">
    <property type="entry name" value="DPH1/DPH2_euk_archaea"/>
</dbReference>
<dbReference type="STRING" id="578461.R0MED8"/>
<comment type="function">
    <text evidence="11">Catalyzes the first step of diphthamide biosynthesis, a post-translational modification of histidine which occurs in elongation factor 2.</text>
</comment>
<evidence type="ECO:0000256" key="11">
    <source>
        <dbReference type="PIRNR" id="PIRNR004967"/>
    </source>
</evidence>
<evidence type="ECO:0000256" key="8">
    <source>
        <dbReference type="ARBA" id="ARBA00023004"/>
    </source>
</evidence>
<keyword evidence="11" id="KW-0004">4Fe-4S</keyword>
<evidence type="ECO:0000256" key="4">
    <source>
        <dbReference type="ARBA" id="ARBA00021915"/>
    </source>
</evidence>
<dbReference type="PIRSF" id="PIRSF004967">
    <property type="entry name" value="DPH1"/>
    <property type="match status" value="1"/>
</dbReference>
<comment type="cofactor">
    <cofactor evidence="11">
        <name>[4Fe-4S] cluster</name>
        <dbReference type="ChEBI" id="CHEBI:49883"/>
    </cofactor>
    <text evidence="11">Binds 1 [4Fe-4S] cluster per subunit. The cluster is coordinated with 3 cysteines and an exchangeable S-adenosyl-L-methionine.</text>
</comment>
<evidence type="ECO:0000256" key="10">
    <source>
        <dbReference type="ARBA" id="ARBA00048403"/>
    </source>
</evidence>
<dbReference type="GO" id="GO:0051539">
    <property type="term" value="F:4 iron, 4 sulfur cluster binding"/>
    <property type="evidence" value="ECO:0007669"/>
    <property type="project" value="UniProtKB-UniRule"/>
</dbReference>
<sequence>MVFLSQKIYDHLPDTIPCLPQNYNFEIKKTLKTILRNKAKKITLQFPDGLMKYSLAIIDTIYKYTAAECIILNDVVYGGCCIDDSFKSDLLIHYGHSCLIPINEMNVKVLYVFVDIKIDIEHLFNTIKVNFREENIAILGTIQFNYSINKLKKLLNNTKTPQIKPLSPGEVLGCTSPIIKDSKVVISIGDGRFHLESVMINNPTLDFYKYCPFSRKLTREYYDFMRMKKMRENEIQKVKYCFGKSKNDKDNGCKVSDKDTKIDINNNTKSFGLILGTLGKQGNKRILENIKKKLKGHNLYLFMLDEIEDDILSRYPFIDAFVQISCPRLSVDWGHSFSKPLLSPFEVFYEKGDQYVLDYYSREGEAPWR</sequence>
<dbReference type="UniPathway" id="UPA00559"/>
<dbReference type="SFLD" id="SFLDS00032">
    <property type="entry name" value="Radical_SAM_3-amino-3-carboxyp"/>
    <property type="match status" value="1"/>
</dbReference>
<dbReference type="Gene3D" id="3.40.50.11840">
    <property type="entry name" value="Diphthamide synthesis DPH1/DPH2 domain 1"/>
    <property type="match status" value="1"/>
</dbReference>
<keyword evidence="5 11" id="KW-0808">Transferase</keyword>
<name>R0MED8_NOSB1</name>
<evidence type="ECO:0000256" key="2">
    <source>
        <dbReference type="ARBA" id="ARBA00010173"/>
    </source>
</evidence>
<dbReference type="InterPro" id="IPR016435">
    <property type="entry name" value="DPH1/DPH2"/>
</dbReference>
<dbReference type="OrthoDB" id="1649088at2759"/>
<accession>R0MED8</accession>
<evidence type="ECO:0000313" key="13">
    <source>
        <dbReference type="Proteomes" id="UP000016927"/>
    </source>
</evidence>
<gene>
    <name evidence="12" type="primary">DPH1</name>
    <name evidence="12" type="ORF">NBO_1567g0001</name>
</gene>
<keyword evidence="13" id="KW-1185">Reference proteome</keyword>
<reference evidence="12 13" key="1">
    <citation type="journal article" date="2013" name="BMC Genomics">
        <title>Comparative genomics of parasitic silkworm microsporidia reveal an association between genome expansion and host adaptation.</title>
        <authorList>
            <person name="Pan G."/>
            <person name="Xu J."/>
            <person name="Li T."/>
            <person name="Xia Q."/>
            <person name="Liu S.L."/>
            <person name="Zhang G."/>
            <person name="Li S."/>
            <person name="Li C."/>
            <person name="Liu H."/>
            <person name="Yang L."/>
            <person name="Liu T."/>
            <person name="Zhang X."/>
            <person name="Wu Z."/>
            <person name="Fan W."/>
            <person name="Dang X."/>
            <person name="Xiang H."/>
            <person name="Tao M."/>
            <person name="Li Y."/>
            <person name="Hu J."/>
            <person name="Li Z."/>
            <person name="Lin L."/>
            <person name="Luo J."/>
            <person name="Geng L."/>
            <person name="Wang L."/>
            <person name="Long M."/>
            <person name="Wan Y."/>
            <person name="He N."/>
            <person name="Zhang Z."/>
            <person name="Lu C."/>
            <person name="Keeling P.J."/>
            <person name="Wang J."/>
            <person name="Xiang Z."/>
            <person name="Zhou Z."/>
        </authorList>
    </citation>
    <scope>NUCLEOTIDE SEQUENCE [LARGE SCALE GENOMIC DNA]</scope>
    <source>
        <strain evidence="13">CQ1 / CVCC 102059</strain>
    </source>
</reference>
<dbReference type="HOGENOM" id="CLU_037146_1_0_1"/>
<evidence type="ECO:0000256" key="7">
    <source>
        <dbReference type="ARBA" id="ARBA00022723"/>
    </source>
</evidence>
<keyword evidence="8" id="KW-0408">Iron</keyword>
<evidence type="ECO:0000256" key="3">
    <source>
        <dbReference type="ARBA" id="ARBA00012221"/>
    </source>
</evidence>
<keyword evidence="9" id="KW-0411">Iron-sulfur</keyword>
<dbReference type="GO" id="GO:0090560">
    <property type="term" value="F:2-(3-amino-3-carboxypropyl)histidine synthase activity"/>
    <property type="evidence" value="ECO:0007669"/>
    <property type="project" value="UniProtKB-UniRule"/>
</dbReference>
<dbReference type="Gene3D" id="3.40.50.11860">
    <property type="entry name" value="Diphthamide synthesis DPH1/DPH2 domain 3"/>
    <property type="match status" value="1"/>
</dbReference>
<dbReference type="Proteomes" id="UP000016927">
    <property type="component" value="Unassembled WGS sequence"/>
</dbReference>
<dbReference type="VEuPathDB" id="MicrosporidiaDB:NBO_1567g0001"/>
<evidence type="ECO:0000256" key="1">
    <source>
        <dbReference type="ARBA" id="ARBA00005156"/>
    </source>
</evidence>
<protein>
    <recommendedName>
        <fullName evidence="4 11">2-(3-amino-3-carboxypropyl)histidine synthase subunit 1</fullName>
        <ecNumber evidence="3 11">2.5.1.108</ecNumber>
    </recommendedName>
</protein>
<evidence type="ECO:0000256" key="6">
    <source>
        <dbReference type="ARBA" id="ARBA00022691"/>
    </source>
</evidence>
<proteinExistence type="inferred from homology"/>
<dbReference type="PANTHER" id="PTHR10762:SF1">
    <property type="entry name" value="2-(3-AMINO-3-CARBOXYPROPYL)HISTIDINE SYNTHASE SUBUNIT 1"/>
    <property type="match status" value="1"/>
</dbReference>
<evidence type="ECO:0000313" key="12">
    <source>
        <dbReference type="EMBL" id="EOB11153.1"/>
    </source>
</evidence>
<comment type="catalytic activity">
    <reaction evidence="10 11">
        <text>L-histidyl-[translation elongation factor 2] + S-adenosyl-L-methionine = 2-[(3S)-amino-3-carboxypropyl]-L-histidyl-[translation elongation factor 2] + S-methyl-5'-thioadenosine + H(+)</text>
        <dbReference type="Rhea" id="RHEA:36783"/>
        <dbReference type="Rhea" id="RHEA-COMP:9748"/>
        <dbReference type="Rhea" id="RHEA-COMP:9749"/>
        <dbReference type="ChEBI" id="CHEBI:15378"/>
        <dbReference type="ChEBI" id="CHEBI:17509"/>
        <dbReference type="ChEBI" id="CHEBI:29979"/>
        <dbReference type="ChEBI" id="CHEBI:59789"/>
        <dbReference type="ChEBI" id="CHEBI:73995"/>
        <dbReference type="EC" id="2.5.1.108"/>
    </reaction>
</comment>
<comment type="pathway">
    <text evidence="1 11">Protein modification; peptidyl-diphthamide biosynthesis.</text>
</comment>
<evidence type="ECO:0000256" key="9">
    <source>
        <dbReference type="ARBA" id="ARBA00023014"/>
    </source>
</evidence>
<dbReference type="AlphaFoldDB" id="R0MED8"/>
<organism evidence="12 13">
    <name type="scientific">Nosema bombycis (strain CQ1 / CVCC 102059)</name>
    <name type="common">Microsporidian parasite</name>
    <name type="synonym">Pebrine of silkworm</name>
    <dbReference type="NCBI Taxonomy" id="578461"/>
    <lineage>
        <taxon>Eukaryota</taxon>
        <taxon>Fungi</taxon>
        <taxon>Fungi incertae sedis</taxon>
        <taxon>Microsporidia</taxon>
        <taxon>Nosematidae</taxon>
        <taxon>Nosema</taxon>
    </lineage>
</organism>
<dbReference type="OMA" id="CNALEGM"/>
<keyword evidence="6 11" id="KW-0949">S-adenosyl-L-methionine</keyword>
<dbReference type="EC" id="2.5.1.108" evidence="3 11"/>
<dbReference type="GO" id="GO:0046872">
    <property type="term" value="F:metal ion binding"/>
    <property type="evidence" value="ECO:0007669"/>
    <property type="project" value="UniProtKB-KW"/>
</dbReference>
<dbReference type="PANTHER" id="PTHR10762">
    <property type="entry name" value="DIPHTHAMIDE BIOSYNTHESIS PROTEIN"/>
    <property type="match status" value="1"/>
</dbReference>
<keyword evidence="7" id="KW-0479">Metal-binding</keyword>
<evidence type="ECO:0000256" key="5">
    <source>
        <dbReference type="ARBA" id="ARBA00022679"/>
    </source>
</evidence>
<dbReference type="EMBL" id="KB910474">
    <property type="protein sequence ID" value="EOB11153.1"/>
    <property type="molecule type" value="Genomic_DNA"/>
</dbReference>
<comment type="similarity">
    <text evidence="2 11">Belongs to the DPH1/DPH2 family. DPH1 subfamily.</text>
</comment>
<dbReference type="InterPro" id="IPR042264">
    <property type="entry name" value="DPH1/DPH2_2"/>
</dbReference>
<dbReference type="InterPro" id="IPR042265">
    <property type="entry name" value="DPH1/DPH2_3"/>
</dbReference>
<dbReference type="Pfam" id="PF01866">
    <property type="entry name" value="Diphthamide_syn"/>
    <property type="match status" value="2"/>
</dbReference>
<dbReference type="NCBIfam" id="TIGR00322">
    <property type="entry name" value="diphth2_R"/>
    <property type="match status" value="2"/>
</dbReference>